<dbReference type="EMBL" id="BMAT01007234">
    <property type="protein sequence ID" value="GFR60370.1"/>
    <property type="molecule type" value="Genomic_DNA"/>
</dbReference>
<sequence length="90" mass="10361">MLPLAGLHNIHPSIWFQRLGEPRASSRAVIGWHVLLVAYAPAIAHQQLTIAFRKQNYNVLLSLVYLEQKPDFKINRILKKWDSDVSRLTS</sequence>
<name>A0AAV4EI20_9GAST</name>
<accession>A0AAV4EI20</accession>
<gene>
    <name evidence="1" type="ORF">ElyMa_003529200</name>
</gene>
<organism evidence="1 2">
    <name type="scientific">Elysia marginata</name>
    <dbReference type="NCBI Taxonomy" id="1093978"/>
    <lineage>
        <taxon>Eukaryota</taxon>
        <taxon>Metazoa</taxon>
        <taxon>Spiralia</taxon>
        <taxon>Lophotrochozoa</taxon>
        <taxon>Mollusca</taxon>
        <taxon>Gastropoda</taxon>
        <taxon>Heterobranchia</taxon>
        <taxon>Euthyneura</taxon>
        <taxon>Panpulmonata</taxon>
        <taxon>Sacoglossa</taxon>
        <taxon>Placobranchoidea</taxon>
        <taxon>Plakobranchidae</taxon>
        <taxon>Elysia</taxon>
    </lineage>
</organism>
<comment type="caution">
    <text evidence="1">The sequence shown here is derived from an EMBL/GenBank/DDBJ whole genome shotgun (WGS) entry which is preliminary data.</text>
</comment>
<dbReference type="AlphaFoldDB" id="A0AAV4EI20"/>
<dbReference type="Proteomes" id="UP000762676">
    <property type="component" value="Unassembled WGS sequence"/>
</dbReference>
<proteinExistence type="predicted"/>
<reference evidence="1 2" key="1">
    <citation type="journal article" date="2021" name="Elife">
        <title>Chloroplast acquisition without the gene transfer in kleptoplastic sea slugs, Plakobranchus ocellatus.</title>
        <authorList>
            <person name="Maeda T."/>
            <person name="Takahashi S."/>
            <person name="Yoshida T."/>
            <person name="Shimamura S."/>
            <person name="Takaki Y."/>
            <person name="Nagai Y."/>
            <person name="Toyoda A."/>
            <person name="Suzuki Y."/>
            <person name="Arimoto A."/>
            <person name="Ishii H."/>
            <person name="Satoh N."/>
            <person name="Nishiyama T."/>
            <person name="Hasebe M."/>
            <person name="Maruyama T."/>
            <person name="Minagawa J."/>
            <person name="Obokata J."/>
            <person name="Shigenobu S."/>
        </authorList>
    </citation>
    <scope>NUCLEOTIDE SEQUENCE [LARGE SCALE GENOMIC DNA]</scope>
</reference>
<evidence type="ECO:0000313" key="2">
    <source>
        <dbReference type="Proteomes" id="UP000762676"/>
    </source>
</evidence>
<protein>
    <submittedName>
        <fullName evidence="1">Uncharacterized protein</fullName>
    </submittedName>
</protein>
<evidence type="ECO:0000313" key="1">
    <source>
        <dbReference type="EMBL" id="GFR60370.1"/>
    </source>
</evidence>
<keyword evidence="2" id="KW-1185">Reference proteome</keyword>